<protein>
    <recommendedName>
        <fullName evidence="1">Phosphohexomutase</fullName>
    </recommendedName>
    <alternativeName>
        <fullName evidence="2">Phosphomannose isomerase</fullName>
    </alternativeName>
</protein>
<evidence type="ECO:0000313" key="4">
    <source>
        <dbReference type="EMBL" id="WNQ13168.1"/>
    </source>
</evidence>
<feature type="domain" description="Mannose-6-phosphate isomerase cupin" evidence="3">
    <location>
        <begin position="295"/>
        <end position="360"/>
    </location>
</feature>
<dbReference type="EMBL" id="CP130318">
    <property type="protein sequence ID" value="WNQ13168.1"/>
    <property type="molecule type" value="Genomic_DNA"/>
</dbReference>
<proteinExistence type="predicted"/>
<sequence length="377" mass="42357">MNDLIAYLQPPRPLKLRRNRVWRTYRGGALLDRWQGKDEPVRDGHFPEEWVASTVRARNPGREPLQDEGLSLLAGTSDPPLSLLSLLEAMPGQMLGQGHVDRYGTSVGVLVKLLDSAERLAIQVHPDRAAAQRLFGSEYGKTEAWLFLGGRRINGEAPYVLCGFKPGMTREKWERLFADQDREAMIRSLHKLYPSPGDVMLIRGGLPHAIGPGNWMVEIQEPTDITIRTERVTPSGFKLSDSSIHQGIGFERMFECFDYRTYSEEELLRKCRLRDQIAGAGAGWRERKLIGYEDTPYFSLNRLTIEACSDGPFWELDGRFSIVIVLSGQGRVMWAGGELPIEQGDYLFLPAHLGQVQFAGGQDGSLELARCFPPSVE</sequence>
<gene>
    <name evidence="4" type="ORF">MJA45_09140</name>
</gene>
<dbReference type="RefSeq" id="WP_315606948.1">
    <property type="nucleotide sequence ID" value="NZ_CP130318.1"/>
</dbReference>
<accession>A0AA96RHA9</accession>
<reference evidence="4 5" key="1">
    <citation type="submission" date="2022-02" db="EMBL/GenBank/DDBJ databases">
        <title>Paenibacillus sp. MBLB1776 Whole Genome Shotgun Sequencing.</title>
        <authorList>
            <person name="Hwang C.Y."/>
            <person name="Cho E.-S."/>
            <person name="Seo M.-J."/>
        </authorList>
    </citation>
    <scope>NUCLEOTIDE SEQUENCE [LARGE SCALE GENOMIC DNA]</scope>
    <source>
        <strain evidence="4 5">MBLB1776</strain>
    </source>
</reference>
<dbReference type="SUPFAM" id="SSF51182">
    <property type="entry name" value="RmlC-like cupins"/>
    <property type="match status" value="1"/>
</dbReference>
<dbReference type="InterPro" id="IPR011051">
    <property type="entry name" value="RmlC_Cupin_sf"/>
</dbReference>
<name>A0AA96RHA9_9BACL</name>
<evidence type="ECO:0000259" key="3">
    <source>
        <dbReference type="Pfam" id="PF21621"/>
    </source>
</evidence>
<dbReference type="Gene3D" id="2.60.120.10">
    <property type="entry name" value="Jelly Rolls"/>
    <property type="match status" value="2"/>
</dbReference>
<dbReference type="CDD" id="cd07010">
    <property type="entry name" value="cupin_PMI_type_I_N_bac"/>
    <property type="match status" value="1"/>
</dbReference>
<dbReference type="KEGG" id="paun:MJA45_09140"/>
<dbReference type="Proteomes" id="UP001305702">
    <property type="component" value="Chromosome"/>
</dbReference>
<dbReference type="InterPro" id="IPR049071">
    <property type="entry name" value="MPI_cupin_dom"/>
</dbReference>
<evidence type="ECO:0000313" key="5">
    <source>
        <dbReference type="Proteomes" id="UP001305702"/>
    </source>
</evidence>
<organism evidence="4 5">
    <name type="scientific">Paenibacillus aurantius</name>
    <dbReference type="NCBI Taxonomy" id="2918900"/>
    <lineage>
        <taxon>Bacteria</taxon>
        <taxon>Bacillati</taxon>
        <taxon>Bacillota</taxon>
        <taxon>Bacilli</taxon>
        <taxon>Bacillales</taxon>
        <taxon>Paenibacillaceae</taxon>
        <taxon>Paenibacillus</taxon>
    </lineage>
</organism>
<evidence type="ECO:0000256" key="2">
    <source>
        <dbReference type="ARBA" id="ARBA00030762"/>
    </source>
</evidence>
<dbReference type="Pfam" id="PF21621">
    <property type="entry name" value="MPI_cupin_dom"/>
    <property type="match status" value="1"/>
</dbReference>
<dbReference type="AlphaFoldDB" id="A0AA96RHA9"/>
<keyword evidence="5" id="KW-1185">Reference proteome</keyword>
<evidence type="ECO:0000256" key="1">
    <source>
        <dbReference type="ARBA" id="ARBA00029741"/>
    </source>
</evidence>
<dbReference type="InterPro" id="IPR014710">
    <property type="entry name" value="RmlC-like_jellyroll"/>
</dbReference>